<dbReference type="Pfam" id="PF01471">
    <property type="entry name" value="PG_binding_1"/>
    <property type="match status" value="1"/>
</dbReference>
<name>A0A9D6QY88_9BACT</name>
<dbReference type="InterPro" id="IPR036366">
    <property type="entry name" value="PGBDSf"/>
</dbReference>
<reference evidence="3" key="1">
    <citation type="submission" date="2020-07" db="EMBL/GenBank/DDBJ databases">
        <title>Huge and variable diversity of episymbiotic CPR bacteria and DPANN archaea in groundwater ecosystems.</title>
        <authorList>
            <person name="He C.Y."/>
            <person name="Keren R."/>
            <person name="Whittaker M."/>
            <person name="Farag I.F."/>
            <person name="Doudna J."/>
            <person name="Cate J.H.D."/>
            <person name="Banfield J.F."/>
        </authorList>
    </citation>
    <scope>NUCLEOTIDE SEQUENCE</scope>
    <source>
        <strain evidence="3">NC_groundwater_972_Pr1_S-0.2um_49_27</strain>
    </source>
</reference>
<proteinExistence type="predicted"/>
<sequence length="382" mass="40460">MKKLLLGAALFLLPVTVFADSVTKDLRLGSKGAEVTILQTFLAEDATLYPEAIVTGYFGLKTQAAVKRFQKRESITPASGIVGPKTRARLNQLISGTADGSRTNITSLQAQLQALQRVLQVLISASSSQATSSVSQDTTPPRFISGPAVTFGTISTSSPFGAQAPIQVSIDWKTDEPSAPTGFGCNPLLAQSGFGLQALYYAGHAGPHQCVLQVKDAAGNKASASFSFAAPSWFSVSGSSTAAFYDAQKIGDVVIVNNATTSQIIYKVNINLDEALNDTNARGAKFNLYLRNGTTTYDTVLTKTEVTLAGRDPYPIGTFNSQIITMYAGLAVASGETKTLSLWYDALPGPRYAGSYMRLTVYSVLGLPDQASVGNATFSFLQ</sequence>
<organism evidence="3 4">
    <name type="scientific">Candidatus Sungiibacteriota bacterium</name>
    <dbReference type="NCBI Taxonomy" id="2750080"/>
    <lineage>
        <taxon>Bacteria</taxon>
        <taxon>Candidatus Sungiibacteriota</taxon>
    </lineage>
</organism>
<dbReference type="SUPFAM" id="SSF47090">
    <property type="entry name" value="PGBD-like"/>
    <property type="match status" value="1"/>
</dbReference>
<evidence type="ECO:0000313" key="4">
    <source>
        <dbReference type="Proteomes" id="UP000808388"/>
    </source>
</evidence>
<feature type="signal peptide" evidence="1">
    <location>
        <begin position="1"/>
        <end position="19"/>
    </location>
</feature>
<gene>
    <name evidence="3" type="ORF">HY220_00365</name>
</gene>
<evidence type="ECO:0000313" key="3">
    <source>
        <dbReference type="EMBL" id="MBI3627191.1"/>
    </source>
</evidence>
<feature type="chain" id="PRO_5038647663" evidence="1">
    <location>
        <begin position="20"/>
        <end position="382"/>
    </location>
</feature>
<feature type="domain" description="Peptidoglycan binding-like" evidence="2">
    <location>
        <begin position="32"/>
        <end position="90"/>
    </location>
</feature>
<dbReference type="EMBL" id="JACQCQ010000002">
    <property type="protein sequence ID" value="MBI3627191.1"/>
    <property type="molecule type" value="Genomic_DNA"/>
</dbReference>
<dbReference type="Gene3D" id="1.10.101.10">
    <property type="entry name" value="PGBD-like superfamily/PGBD"/>
    <property type="match status" value="1"/>
</dbReference>
<dbReference type="InterPro" id="IPR002477">
    <property type="entry name" value="Peptidoglycan-bd-like"/>
</dbReference>
<comment type="caution">
    <text evidence="3">The sequence shown here is derived from an EMBL/GenBank/DDBJ whole genome shotgun (WGS) entry which is preliminary data.</text>
</comment>
<evidence type="ECO:0000259" key="2">
    <source>
        <dbReference type="Pfam" id="PF01471"/>
    </source>
</evidence>
<evidence type="ECO:0000256" key="1">
    <source>
        <dbReference type="SAM" id="SignalP"/>
    </source>
</evidence>
<dbReference type="InterPro" id="IPR036365">
    <property type="entry name" value="PGBD-like_sf"/>
</dbReference>
<dbReference type="Proteomes" id="UP000808388">
    <property type="component" value="Unassembled WGS sequence"/>
</dbReference>
<protein>
    <submittedName>
        <fullName evidence="3">Peptidoglycan-binding protein</fullName>
    </submittedName>
</protein>
<keyword evidence="1" id="KW-0732">Signal</keyword>
<dbReference type="AlphaFoldDB" id="A0A9D6QY88"/>
<accession>A0A9D6QY88</accession>